<evidence type="ECO:0000256" key="2">
    <source>
        <dbReference type="PIRSR" id="PIRSR601310-3"/>
    </source>
</evidence>
<dbReference type="InterPro" id="IPR036265">
    <property type="entry name" value="HIT-like_sf"/>
</dbReference>
<feature type="active site" description="Tele-AMP-histidine intermediate" evidence="1">
    <location>
        <position position="87"/>
    </location>
</feature>
<dbReference type="Proteomes" id="UP000178249">
    <property type="component" value="Unassembled WGS sequence"/>
</dbReference>
<gene>
    <name evidence="5" type="ORF">A2841_00095</name>
</gene>
<dbReference type="AlphaFoldDB" id="A0A1F6C5S9"/>
<proteinExistence type="predicted"/>
<dbReference type="InterPro" id="IPR011146">
    <property type="entry name" value="HIT-like"/>
</dbReference>
<evidence type="ECO:0000256" key="1">
    <source>
        <dbReference type="PIRSR" id="PIRSR601310-1"/>
    </source>
</evidence>
<dbReference type="InterPro" id="IPR001310">
    <property type="entry name" value="Histidine_triad_HIT"/>
</dbReference>
<name>A0A1F6C5S9_9BACT</name>
<protein>
    <recommendedName>
        <fullName evidence="4">HIT domain-containing protein</fullName>
    </recommendedName>
</protein>
<dbReference type="EMBL" id="MFKP01000008">
    <property type="protein sequence ID" value="OGG44468.1"/>
    <property type="molecule type" value="Genomic_DNA"/>
</dbReference>
<dbReference type="PANTHER" id="PTHR46648:SF1">
    <property type="entry name" value="ADENOSINE 5'-MONOPHOSPHORAMIDASE HNT1"/>
    <property type="match status" value="1"/>
</dbReference>
<evidence type="ECO:0000259" key="4">
    <source>
        <dbReference type="PROSITE" id="PS51084"/>
    </source>
</evidence>
<dbReference type="SUPFAM" id="SSF54197">
    <property type="entry name" value="HIT-like"/>
    <property type="match status" value="1"/>
</dbReference>
<accession>A0A1F6C5S9</accession>
<evidence type="ECO:0000256" key="3">
    <source>
        <dbReference type="PROSITE-ProRule" id="PRU00464"/>
    </source>
</evidence>
<dbReference type="Pfam" id="PF01230">
    <property type="entry name" value="HIT"/>
    <property type="match status" value="1"/>
</dbReference>
<dbReference type="Gene3D" id="3.30.428.10">
    <property type="entry name" value="HIT-like"/>
    <property type="match status" value="1"/>
</dbReference>
<evidence type="ECO:0000313" key="6">
    <source>
        <dbReference type="Proteomes" id="UP000178249"/>
    </source>
</evidence>
<feature type="short sequence motif" description="Histidine triad motif" evidence="2 3">
    <location>
        <begin position="85"/>
        <end position="89"/>
    </location>
</feature>
<dbReference type="PANTHER" id="PTHR46648">
    <property type="entry name" value="HIT FAMILY PROTEIN 1"/>
    <property type="match status" value="1"/>
</dbReference>
<comment type="caution">
    <text evidence="5">The sequence shown here is derived from an EMBL/GenBank/DDBJ whole genome shotgun (WGS) entry which is preliminary data.</text>
</comment>
<organism evidence="5 6">
    <name type="scientific">Candidatus Kaiserbacteria bacterium RIFCSPHIGHO2_01_FULL_48_10</name>
    <dbReference type="NCBI Taxonomy" id="1798476"/>
    <lineage>
        <taxon>Bacteria</taxon>
        <taxon>Candidatus Kaiseribacteriota</taxon>
    </lineage>
</organism>
<feature type="domain" description="HIT" evidence="4">
    <location>
        <begin position="1"/>
        <end position="102"/>
    </location>
</feature>
<evidence type="ECO:0000313" key="5">
    <source>
        <dbReference type="EMBL" id="OGG44468.1"/>
    </source>
</evidence>
<dbReference type="GO" id="GO:0009117">
    <property type="term" value="P:nucleotide metabolic process"/>
    <property type="evidence" value="ECO:0007669"/>
    <property type="project" value="TreeGrafter"/>
</dbReference>
<dbReference type="GO" id="GO:0003824">
    <property type="term" value="F:catalytic activity"/>
    <property type="evidence" value="ECO:0007669"/>
    <property type="project" value="InterPro"/>
</dbReference>
<dbReference type="PROSITE" id="PS51084">
    <property type="entry name" value="HIT_2"/>
    <property type="match status" value="1"/>
</dbReference>
<reference evidence="5 6" key="1">
    <citation type="journal article" date="2016" name="Nat. Commun.">
        <title>Thousands of microbial genomes shed light on interconnected biogeochemical processes in an aquifer system.</title>
        <authorList>
            <person name="Anantharaman K."/>
            <person name="Brown C.T."/>
            <person name="Hug L.A."/>
            <person name="Sharon I."/>
            <person name="Castelle C.J."/>
            <person name="Probst A.J."/>
            <person name="Thomas B.C."/>
            <person name="Singh A."/>
            <person name="Wilkins M.J."/>
            <person name="Karaoz U."/>
            <person name="Brodie E.L."/>
            <person name="Williams K.H."/>
            <person name="Hubbard S.S."/>
            <person name="Banfield J.F."/>
        </authorList>
    </citation>
    <scope>NUCLEOTIDE SEQUENCE [LARGE SCALE GENOMIC DNA]</scope>
</reference>
<sequence length="125" mass="14831">MTDLPKPLKGAMIYEDKKLYACLATSPLAKGHTVVVWKKRVKDLHLLSRKDYEYLMDRVDEIRNAMMKALRVKKVYLLYMDEVKHVHWHLIPRYDKKGFAALEAKPKKLKDFRLDDAIRKYLKLA</sequence>